<keyword evidence="3" id="KW-1185">Reference proteome</keyword>
<evidence type="ECO:0000313" key="3">
    <source>
        <dbReference type="Proteomes" id="UP001565471"/>
    </source>
</evidence>
<comment type="caution">
    <text evidence="2">The sequence shown here is derived from an EMBL/GenBank/DDBJ whole genome shotgun (WGS) entry which is preliminary data.</text>
</comment>
<keyword evidence="1" id="KW-0732">Signal</keyword>
<dbReference type="EMBL" id="JBGBZA010000002">
    <property type="protein sequence ID" value="MEY9320400.1"/>
    <property type="molecule type" value="Genomic_DNA"/>
</dbReference>
<dbReference type="Proteomes" id="UP001565471">
    <property type="component" value="Unassembled WGS sequence"/>
</dbReference>
<proteinExistence type="predicted"/>
<gene>
    <name evidence="2" type="ORF">ABIF29_007199</name>
</gene>
<feature type="chain" id="PRO_5045336052" evidence="1">
    <location>
        <begin position="26"/>
        <end position="186"/>
    </location>
</feature>
<evidence type="ECO:0000313" key="2">
    <source>
        <dbReference type="EMBL" id="MEY9320400.1"/>
    </source>
</evidence>
<name>A0ABV4FBT2_BRAEL</name>
<feature type="signal peptide" evidence="1">
    <location>
        <begin position="1"/>
        <end position="25"/>
    </location>
</feature>
<evidence type="ECO:0000256" key="1">
    <source>
        <dbReference type="SAM" id="SignalP"/>
    </source>
</evidence>
<accession>A0ABV4FBT2</accession>
<protein>
    <submittedName>
        <fullName evidence="2">Uncharacterized protein</fullName>
    </submittedName>
</protein>
<dbReference type="RefSeq" id="WP_253576740.1">
    <property type="nucleotide sequence ID" value="NZ_CP126026.1"/>
</dbReference>
<organism evidence="2 3">
    <name type="scientific">Bradyrhizobium elkanii</name>
    <dbReference type="NCBI Taxonomy" id="29448"/>
    <lineage>
        <taxon>Bacteria</taxon>
        <taxon>Pseudomonadati</taxon>
        <taxon>Pseudomonadota</taxon>
        <taxon>Alphaproteobacteria</taxon>
        <taxon>Hyphomicrobiales</taxon>
        <taxon>Nitrobacteraceae</taxon>
        <taxon>Bradyrhizobium</taxon>
    </lineage>
</organism>
<reference evidence="2 3" key="1">
    <citation type="submission" date="2024-07" db="EMBL/GenBank/DDBJ databases">
        <title>Genomic Encyclopedia of Type Strains, Phase V (KMG-V): Genome sequencing to study the core and pangenomes of soil and plant-associated prokaryotes.</title>
        <authorList>
            <person name="Whitman W."/>
        </authorList>
    </citation>
    <scope>NUCLEOTIDE SEQUENCE [LARGE SCALE GENOMIC DNA]</scope>
    <source>
        <strain evidence="2 3">USDA 415</strain>
    </source>
</reference>
<sequence length="186" mass="19664">MRTKKIAMTARAVAVHALLATPGQAIETYDIKASNGVPFMRVRIFGTGDGIYCCGETGKPESSLRNLSRGEIDQSLAAIRHRAEIIKVVPGQSPAIVNIGGFLDNNAYASIHTSSDMQGAGTKVQAALTGQNPGKPIYGAHGMITIGEMGFSSKASIPSQLSVRHPQRLYSSSLKASVIIEIQAKV</sequence>